<gene>
    <name evidence="2" type="ORF">RB636_35810</name>
</gene>
<evidence type="ECO:0000313" key="3">
    <source>
        <dbReference type="Proteomes" id="UP001348265"/>
    </source>
</evidence>
<dbReference type="InterPro" id="IPR040843">
    <property type="entry name" value="RAMA"/>
</dbReference>
<dbReference type="Proteomes" id="UP001348265">
    <property type="component" value="Unassembled WGS sequence"/>
</dbReference>
<reference evidence="2 3" key="1">
    <citation type="submission" date="2023-08" db="EMBL/GenBank/DDBJ databases">
        <authorList>
            <person name="Sharma P."/>
            <person name="Verma V."/>
            <person name="Mohan M.K."/>
            <person name="Dubey A.K."/>
        </authorList>
    </citation>
    <scope>NUCLEOTIDE SEQUENCE [LARGE SCALE GENOMIC DNA]</scope>
    <source>
        <strain evidence="2 3">ADP4</strain>
    </source>
</reference>
<dbReference type="InterPro" id="IPR013321">
    <property type="entry name" value="Arc_rbn_hlx_hlx"/>
</dbReference>
<accession>A0ABU7X434</accession>
<feature type="domain" description="RAMA" evidence="1">
    <location>
        <begin position="42"/>
        <end position="137"/>
    </location>
</feature>
<protein>
    <recommendedName>
        <fullName evidence="1">RAMA domain-containing protein</fullName>
    </recommendedName>
</protein>
<dbReference type="RefSeq" id="WP_331789577.1">
    <property type="nucleotide sequence ID" value="NZ_JAVFKM010000028.1"/>
</dbReference>
<proteinExistence type="predicted"/>
<comment type="caution">
    <text evidence="2">The sequence shown here is derived from an EMBL/GenBank/DDBJ whole genome shotgun (WGS) entry which is preliminary data.</text>
</comment>
<dbReference type="Gene3D" id="1.10.1220.10">
    <property type="entry name" value="Met repressor-like"/>
    <property type="match status" value="1"/>
</dbReference>
<name>A0ABU7X434_9ACTN</name>
<evidence type="ECO:0000313" key="2">
    <source>
        <dbReference type="EMBL" id="MEF3118529.1"/>
    </source>
</evidence>
<keyword evidence="3" id="KW-1185">Reference proteome</keyword>
<organism evidence="2 3">
    <name type="scientific">Streptomyces chrestomyceticus</name>
    <dbReference type="NCBI Taxonomy" id="68185"/>
    <lineage>
        <taxon>Bacteria</taxon>
        <taxon>Bacillati</taxon>
        <taxon>Actinomycetota</taxon>
        <taxon>Actinomycetes</taxon>
        <taxon>Kitasatosporales</taxon>
        <taxon>Streptomycetaceae</taxon>
        <taxon>Streptomyces</taxon>
    </lineage>
</organism>
<sequence length="140" mass="15489">MPKRSIEIDDEVFAFLQSRSEPLVDTPNDVLRRLLLTDTGLPAKSAEDRRPGDLMPFITAGLLEAGDKLIHVQPRRGLTHEATVTADGWLEIEDGRAFSKPSPALKAQTGVDINGYGKYVLKKNPEVRLQDLREQLRGGA</sequence>
<dbReference type="EMBL" id="JAVFKM010000028">
    <property type="protein sequence ID" value="MEF3118529.1"/>
    <property type="molecule type" value="Genomic_DNA"/>
</dbReference>
<evidence type="ECO:0000259" key="1">
    <source>
        <dbReference type="Pfam" id="PF18755"/>
    </source>
</evidence>
<dbReference type="Pfam" id="PF18755">
    <property type="entry name" value="RAMA"/>
    <property type="match status" value="1"/>
</dbReference>